<keyword evidence="2" id="KW-1185">Reference proteome</keyword>
<proteinExistence type="predicted"/>
<protein>
    <submittedName>
        <fullName evidence="1">Uncharacterized protein</fullName>
    </submittedName>
</protein>
<organism evidence="1 2">
    <name type="scientific">Citrobacter phage Merlin</name>
    <dbReference type="NCBI Taxonomy" id="1675602"/>
    <lineage>
        <taxon>Viruses</taxon>
        <taxon>Duplodnaviria</taxon>
        <taxon>Heunggongvirae</taxon>
        <taxon>Uroviricota</taxon>
        <taxon>Caudoviricetes</taxon>
        <taxon>Pantevenvirales</taxon>
        <taxon>Straboviridae</taxon>
        <taxon>Tevenvirinae</taxon>
        <taxon>Moonvirus</taxon>
        <taxon>Moonvirus merlin</taxon>
    </lineage>
</organism>
<evidence type="ECO:0000313" key="1">
    <source>
        <dbReference type="EMBL" id="AKU43848.1"/>
    </source>
</evidence>
<dbReference type="KEGG" id="vg:26648127"/>
<dbReference type="OrthoDB" id="28381at10239"/>
<dbReference type="GeneID" id="26648127"/>
<gene>
    <name evidence="1" type="ORF">CPT_Merlin202</name>
</gene>
<evidence type="ECO:0000313" key="2">
    <source>
        <dbReference type="Proteomes" id="UP000204280"/>
    </source>
</evidence>
<sequence>MTNFYEQITESQLFVTDMLDHMMYESKFSPAAHGVNKWLPVNEFIKRLSPFDAKSQNLADKNAWVIIRQVLATRFAVEIDHIDSGIPLIIEVGDKNQFEIYITTWGLTKARVVPSDL</sequence>
<dbReference type="EMBL" id="KT001915">
    <property type="protein sequence ID" value="AKU43848.1"/>
    <property type="molecule type" value="Genomic_DNA"/>
</dbReference>
<dbReference type="RefSeq" id="YP_009203916.1">
    <property type="nucleotide sequence ID" value="NC_028857.1"/>
</dbReference>
<accession>A0A0K1LNS6</accession>
<dbReference type="Proteomes" id="UP000204280">
    <property type="component" value="Segment"/>
</dbReference>
<reference evidence="1 2" key="1">
    <citation type="journal article" date="2015" name="Genome Announc.">
        <title>Complete Genome Sequence of Citrobacter freundii Myophage Merlin.</title>
        <authorList>
            <person name="LeSage K.C."/>
            <person name="Hargrove E.C."/>
            <person name="Cahill J.L."/>
            <person name="Rasche E.S."/>
            <person name="Kuty Everett G.F."/>
        </authorList>
    </citation>
    <scope>NUCLEOTIDE SEQUENCE [LARGE SCALE GENOMIC DNA]</scope>
</reference>
<name>A0A0K1LNS6_9CAUD</name>